<comment type="caution">
    <text evidence="1">The sequence shown here is derived from an EMBL/GenBank/DDBJ whole genome shotgun (WGS) entry which is preliminary data.</text>
</comment>
<name>A0A498HF21_MALDO</name>
<evidence type="ECO:0000313" key="2">
    <source>
        <dbReference type="Proteomes" id="UP000290289"/>
    </source>
</evidence>
<dbReference type="AlphaFoldDB" id="A0A498HF21"/>
<protein>
    <submittedName>
        <fullName evidence="1">Uncharacterized protein</fullName>
    </submittedName>
</protein>
<organism evidence="1 2">
    <name type="scientific">Malus domestica</name>
    <name type="common">Apple</name>
    <name type="synonym">Pyrus malus</name>
    <dbReference type="NCBI Taxonomy" id="3750"/>
    <lineage>
        <taxon>Eukaryota</taxon>
        <taxon>Viridiplantae</taxon>
        <taxon>Streptophyta</taxon>
        <taxon>Embryophyta</taxon>
        <taxon>Tracheophyta</taxon>
        <taxon>Spermatophyta</taxon>
        <taxon>Magnoliopsida</taxon>
        <taxon>eudicotyledons</taxon>
        <taxon>Gunneridae</taxon>
        <taxon>Pentapetalae</taxon>
        <taxon>rosids</taxon>
        <taxon>fabids</taxon>
        <taxon>Rosales</taxon>
        <taxon>Rosaceae</taxon>
        <taxon>Amygdaloideae</taxon>
        <taxon>Maleae</taxon>
        <taxon>Malus</taxon>
    </lineage>
</organism>
<gene>
    <name evidence="1" type="ORF">DVH24_028202</name>
</gene>
<dbReference type="EMBL" id="RDQH01000343">
    <property type="protein sequence ID" value="RXH68055.1"/>
    <property type="molecule type" value="Genomic_DNA"/>
</dbReference>
<sequence>MQRLKEELSITLRAEVAESFSSLSLQALSLPIVIVFSNSKNLVKILPPSSSQLNEAKVLRTTRRVTIDELAFLDPDLHKMIHFCAKLLLNVLIHVTIGGCFINDNKG</sequence>
<evidence type="ECO:0000313" key="1">
    <source>
        <dbReference type="EMBL" id="RXH68055.1"/>
    </source>
</evidence>
<reference evidence="1 2" key="1">
    <citation type="submission" date="2018-10" db="EMBL/GenBank/DDBJ databases">
        <title>A high-quality apple genome assembly.</title>
        <authorList>
            <person name="Hu J."/>
        </authorList>
    </citation>
    <scope>NUCLEOTIDE SEQUENCE [LARGE SCALE GENOMIC DNA]</scope>
    <source>
        <strain evidence="2">cv. HFTH1</strain>
        <tissue evidence="1">Young leaf</tissue>
    </source>
</reference>
<dbReference type="Proteomes" id="UP000290289">
    <property type="component" value="Chromosome 17"/>
</dbReference>
<accession>A0A498HF21</accession>
<proteinExistence type="predicted"/>
<keyword evidence="2" id="KW-1185">Reference proteome</keyword>